<organism evidence="1 2">
    <name type="scientific">Camellia lanceoleosa</name>
    <dbReference type="NCBI Taxonomy" id="1840588"/>
    <lineage>
        <taxon>Eukaryota</taxon>
        <taxon>Viridiplantae</taxon>
        <taxon>Streptophyta</taxon>
        <taxon>Embryophyta</taxon>
        <taxon>Tracheophyta</taxon>
        <taxon>Spermatophyta</taxon>
        <taxon>Magnoliopsida</taxon>
        <taxon>eudicotyledons</taxon>
        <taxon>Gunneridae</taxon>
        <taxon>Pentapetalae</taxon>
        <taxon>asterids</taxon>
        <taxon>Ericales</taxon>
        <taxon>Theaceae</taxon>
        <taxon>Camellia</taxon>
    </lineage>
</organism>
<sequence>MPERNVVSFTAMIDGFAKAGDMASARFLFDQSPVKDIVSCDVSDVVDDVCVMFDVVLMMMFDVVLIIML</sequence>
<evidence type="ECO:0000313" key="1">
    <source>
        <dbReference type="EMBL" id="KAI7991713.1"/>
    </source>
</evidence>
<comment type="caution">
    <text evidence="1">The sequence shown here is derived from an EMBL/GenBank/DDBJ whole genome shotgun (WGS) entry which is preliminary data.</text>
</comment>
<keyword evidence="2" id="KW-1185">Reference proteome</keyword>
<dbReference type="Proteomes" id="UP001060215">
    <property type="component" value="Chromosome 13"/>
</dbReference>
<proteinExistence type="predicted"/>
<protein>
    <submittedName>
        <fullName evidence="1">Pentatricopeptide repeat-containing protein</fullName>
    </submittedName>
</protein>
<accession>A0ACC0FSV5</accession>
<evidence type="ECO:0000313" key="2">
    <source>
        <dbReference type="Proteomes" id="UP001060215"/>
    </source>
</evidence>
<gene>
    <name evidence="1" type="ORF">LOK49_LG12G01187</name>
</gene>
<dbReference type="EMBL" id="CM045770">
    <property type="protein sequence ID" value="KAI7991713.1"/>
    <property type="molecule type" value="Genomic_DNA"/>
</dbReference>
<name>A0ACC0FSV5_9ERIC</name>
<reference evidence="1 2" key="1">
    <citation type="journal article" date="2022" name="Plant J.">
        <title>Chromosome-level genome of Camellia lanceoleosa provides a valuable resource for understanding genome evolution and self-incompatibility.</title>
        <authorList>
            <person name="Gong W."/>
            <person name="Xiao S."/>
            <person name="Wang L."/>
            <person name="Liao Z."/>
            <person name="Chang Y."/>
            <person name="Mo W."/>
            <person name="Hu G."/>
            <person name="Li W."/>
            <person name="Zhao G."/>
            <person name="Zhu H."/>
            <person name="Hu X."/>
            <person name="Ji K."/>
            <person name="Xiang X."/>
            <person name="Song Q."/>
            <person name="Yuan D."/>
            <person name="Jin S."/>
            <person name="Zhang L."/>
        </authorList>
    </citation>
    <scope>NUCLEOTIDE SEQUENCE [LARGE SCALE GENOMIC DNA]</scope>
    <source>
        <strain evidence="1">SQ_2022a</strain>
    </source>
</reference>